<keyword evidence="4" id="KW-1185">Reference proteome</keyword>
<evidence type="ECO:0000256" key="1">
    <source>
        <dbReference type="SAM" id="Coils"/>
    </source>
</evidence>
<evidence type="ECO:0000256" key="2">
    <source>
        <dbReference type="SAM" id="MobiDB-lite"/>
    </source>
</evidence>
<feature type="region of interest" description="Disordered" evidence="2">
    <location>
        <begin position="1"/>
        <end position="20"/>
    </location>
</feature>
<dbReference type="Proteomes" id="UP000237000">
    <property type="component" value="Unassembled WGS sequence"/>
</dbReference>
<dbReference type="PANTHER" id="PTHR33070">
    <property type="entry name" value="OS06G0725500 PROTEIN"/>
    <property type="match status" value="1"/>
</dbReference>
<dbReference type="EMBL" id="JXTC01000241">
    <property type="protein sequence ID" value="PON78503.1"/>
    <property type="molecule type" value="Genomic_DNA"/>
</dbReference>
<evidence type="ECO:0000313" key="4">
    <source>
        <dbReference type="Proteomes" id="UP000237000"/>
    </source>
</evidence>
<dbReference type="PANTHER" id="PTHR33070:SF129">
    <property type="entry name" value="DUF241 DOMAIN PROTEIN"/>
    <property type="match status" value="1"/>
</dbReference>
<keyword evidence="1" id="KW-0175">Coiled coil</keyword>
<gene>
    <name evidence="3" type="ORF">TorRG33x02_238240</name>
</gene>
<dbReference type="AlphaFoldDB" id="A0A2P5DYZ2"/>
<dbReference type="InParanoid" id="A0A2P5DYZ2"/>
<dbReference type="GO" id="GO:0048364">
    <property type="term" value="P:root development"/>
    <property type="evidence" value="ECO:0007669"/>
    <property type="project" value="InterPro"/>
</dbReference>
<evidence type="ECO:0000313" key="3">
    <source>
        <dbReference type="EMBL" id="PON78503.1"/>
    </source>
</evidence>
<dbReference type="OrthoDB" id="1701699at2759"/>
<feature type="coiled-coil region" evidence="1">
    <location>
        <begin position="247"/>
        <end position="274"/>
    </location>
</feature>
<name>A0A2P5DYZ2_TREOI</name>
<accession>A0A2P5DYZ2</accession>
<dbReference type="GO" id="GO:0048367">
    <property type="term" value="P:shoot system development"/>
    <property type="evidence" value="ECO:0007669"/>
    <property type="project" value="InterPro"/>
</dbReference>
<dbReference type="STRING" id="63057.A0A2P5DYZ2"/>
<dbReference type="Pfam" id="PF03087">
    <property type="entry name" value="BPS1"/>
    <property type="match status" value="1"/>
</dbReference>
<reference evidence="4" key="1">
    <citation type="submission" date="2016-06" db="EMBL/GenBank/DDBJ databases">
        <title>Parallel loss of symbiosis genes in relatives of nitrogen-fixing non-legume Parasponia.</title>
        <authorList>
            <person name="Van Velzen R."/>
            <person name="Holmer R."/>
            <person name="Bu F."/>
            <person name="Rutten L."/>
            <person name="Van Zeijl A."/>
            <person name="Liu W."/>
            <person name="Santuari L."/>
            <person name="Cao Q."/>
            <person name="Sharma T."/>
            <person name="Shen D."/>
            <person name="Roswanjaya Y."/>
            <person name="Wardhani T."/>
            <person name="Kalhor M.S."/>
            <person name="Jansen J."/>
            <person name="Van den Hoogen J."/>
            <person name="Gungor B."/>
            <person name="Hartog M."/>
            <person name="Hontelez J."/>
            <person name="Verver J."/>
            <person name="Yang W.-C."/>
            <person name="Schijlen E."/>
            <person name="Repin R."/>
            <person name="Schilthuizen M."/>
            <person name="Schranz E."/>
            <person name="Heidstra R."/>
            <person name="Miyata K."/>
            <person name="Fedorova E."/>
            <person name="Kohlen W."/>
            <person name="Bisseling T."/>
            <person name="Smit S."/>
            <person name="Geurts R."/>
        </authorList>
    </citation>
    <scope>NUCLEOTIDE SEQUENCE [LARGE SCALE GENOMIC DNA]</scope>
    <source>
        <strain evidence="4">cv. RG33-2</strain>
    </source>
</reference>
<proteinExistence type="predicted"/>
<organism evidence="3 4">
    <name type="scientific">Trema orientale</name>
    <name type="common">Charcoal tree</name>
    <name type="synonym">Celtis orientalis</name>
    <dbReference type="NCBI Taxonomy" id="63057"/>
    <lineage>
        <taxon>Eukaryota</taxon>
        <taxon>Viridiplantae</taxon>
        <taxon>Streptophyta</taxon>
        <taxon>Embryophyta</taxon>
        <taxon>Tracheophyta</taxon>
        <taxon>Spermatophyta</taxon>
        <taxon>Magnoliopsida</taxon>
        <taxon>eudicotyledons</taxon>
        <taxon>Gunneridae</taxon>
        <taxon>Pentapetalae</taxon>
        <taxon>rosids</taxon>
        <taxon>fabids</taxon>
        <taxon>Rosales</taxon>
        <taxon>Cannabaceae</taxon>
        <taxon>Trema</taxon>
    </lineage>
</organism>
<dbReference type="InterPro" id="IPR004320">
    <property type="entry name" value="BPS1_pln"/>
</dbReference>
<protein>
    <submittedName>
        <fullName evidence="3">Uncharacterized protein</fullName>
    </submittedName>
</protein>
<sequence>MAASKSNFHVRSNSLPSQSHPVIEECNDRLIRLGEASHATSSSSIAQKLRGLEDLHLCVEKLLQLPLTQQAFVQGRQEKWVDHLVDGSLRLLDMCCAAKDAVLHTKESAREIQSTMRRRRGAEVILENEIRKYSASRKVVKKAIQKALASLKGVESKNSLSSPNKDSETTALISVLREVEASTLSAFESLLCFVSGPRASKIGGWSLVSKLMNTTRVGCEEEAEPVNEFAEVDVALHCLASQEKRKNDQAMLELQNLELCVQDFEERLECLFRRLIKTRVAILNILNN</sequence>
<comment type="caution">
    <text evidence="3">The sequence shown here is derived from an EMBL/GenBank/DDBJ whole genome shotgun (WGS) entry which is preliminary data.</text>
</comment>